<dbReference type="InterPro" id="IPR034164">
    <property type="entry name" value="Pepsin-like_dom"/>
</dbReference>
<keyword evidence="6" id="KW-0732">Signal</keyword>
<feature type="compositionally biased region" description="Polar residues" evidence="4">
    <location>
        <begin position="504"/>
        <end position="514"/>
    </location>
</feature>
<keyword evidence="9" id="KW-1185">Reference proteome</keyword>
<feature type="signal peptide" evidence="6">
    <location>
        <begin position="1"/>
        <end position="22"/>
    </location>
</feature>
<organism evidence="8 9">
    <name type="scientific">Phanerochaete sordida</name>
    <dbReference type="NCBI Taxonomy" id="48140"/>
    <lineage>
        <taxon>Eukaryota</taxon>
        <taxon>Fungi</taxon>
        <taxon>Dikarya</taxon>
        <taxon>Basidiomycota</taxon>
        <taxon>Agaricomycotina</taxon>
        <taxon>Agaricomycetes</taxon>
        <taxon>Polyporales</taxon>
        <taxon>Phanerochaetaceae</taxon>
        <taxon>Phanerochaete</taxon>
    </lineage>
</organism>
<dbReference type="CDD" id="cd05471">
    <property type="entry name" value="pepsin_like"/>
    <property type="match status" value="1"/>
</dbReference>
<dbReference type="InterPro" id="IPR001969">
    <property type="entry name" value="Aspartic_peptidase_AS"/>
</dbReference>
<keyword evidence="3" id="KW-0378">Hydrolase</keyword>
<dbReference type="PANTHER" id="PTHR47966:SF73">
    <property type="entry name" value="PEPTIDASE A1 DOMAIN-CONTAINING PROTEIN"/>
    <property type="match status" value="1"/>
</dbReference>
<sequence>MRQATLPLLLSLLALPIDFADALRLGITGQRTPARRHLHRRATLTGSTGLTDSSDITYSTNITLGGNQFSVIIDTGSSDLYVTGTVPGSKDTGATTGVQYAIGKVEGPVKLGNLDFAGYTVADQAYLDVPASSSNSVGTGLIGLGPNFGSQIHQAIGNSTGDTVLDRIFQQNTSTPNYLTILLGRDDDPSDKFPGDLTVGEILPGYEAITSQPKLNVSQVPVNDQGDQHWQTLLDSDGIIGPDGKAIDVETGVKSTSNKKQLTAVFDSGFSLPQVPASVSEAIYSDVPGAELVKNSDVGEIWTIPCDVEINISFNFGGKNIPIHPLDTSLDLNATDDNGNRVCLGAFQPISTAASTNFDMVLGMAFLRNVYLYINFGDFVDGKLNQTADPFVQLLATTNDTSEAHSDFVTVRGSSKAWDPSGSSIAARIRAHLPLVIGVSVAAGVVLLGAIAFCCLRNRRLSKTPAGFMNFQSSYQPLHEPAPPSYDMSSMGGGGYGHPPQQHANYNNPWDSHY</sequence>
<dbReference type="AlphaFoldDB" id="A0A9P3GNX4"/>
<dbReference type="GO" id="GO:0006508">
    <property type="term" value="P:proteolysis"/>
    <property type="evidence" value="ECO:0007669"/>
    <property type="project" value="UniProtKB-KW"/>
</dbReference>
<feature type="transmembrane region" description="Helical" evidence="5">
    <location>
        <begin position="433"/>
        <end position="456"/>
    </location>
</feature>
<evidence type="ECO:0000256" key="6">
    <source>
        <dbReference type="SAM" id="SignalP"/>
    </source>
</evidence>
<evidence type="ECO:0000259" key="7">
    <source>
        <dbReference type="PROSITE" id="PS51767"/>
    </source>
</evidence>
<dbReference type="OrthoDB" id="15189at2759"/>
<keyword evidence="3 8" id="KW-0645">Protease</keyword>
<reference evidence="8 9" key="1">
    <citation type="submission" date="2021-08" db="EMBL/GenBank/DDBJ databases">
        <title>Draft Genome Sequence of Phanerochaete sordida strain YK-624.</title>
        <authorList>
            <person name="Mori T."/>
            <person name="Dohra H."/>
            <person name="Suzuki T."/>
            <person name="Kawagishi H."/>
            <person name="Hirai H."/>
        </authorList>
    </citation>
    <scope>NUCLEOTIDE SEQUENCE [LARGE SCALE GENOMIC DNA]</scope>
    <source>
        <strain evidence="8 9">YK-624</strain>
    </source>
</reference>
<keyword evidence="5" id="KW-1133">Transmembrane helix</keyword>
<dbReference type="SUPFAM" id="SSF50630">
    <property type="entry name" value="Acid proteases"/>
    <property type="match status" value="1"/>
</dbReference>
<dbReference type="PROSITE" id="PS51767">
    <property type="entry name" value="PEPTIDASE_A1"/>
    <property type="match status" value="1"/>
</dbReference>
<evidence type="ECO:0000256" key="5">
    <source>
        <dbReference type="SAM" id="Phobius"/>
    </source>
</evidence>
<keyword evidence="5" id="KW-0472">Membrane</keyword>
<comment type="similarity">
    <text evidence="1 3">Belongs to the peptidase A1 family.</text>
</comment>
<dbReference type="Proteomes" id="UP000703269">
    <property type="component" value="Unassembled WGS sequence"/>
</dbReference>
<feature type="region of interest" description="Disordered" evidence="4">
    <location>
        <begin position="482"/>
        <end position="514"/>
    </location>
</feature>
<dbReference type="PROSITE" id="PS00141">
    <property type="entry name" value="ASP_PROTEASE"/>
    <property type="match status" value="1"/>
</dbReference>
<gene>
    <name evidence="8" type="ORF">PsYK624_152400</name>
</gene>
<dbReference type="Pfam" id="PF00026">
    <property type="entry name" value="Asp"/>
    <property type="match status" value="1"/>
</dbReference>
<evidence type="ECO:0000256" key="3">
    <source>
        <dbReference type="RuleBase" id="RU000454"/>
    </source>
</evidence>
<dbReference type="Gene3D" id="2.40.70.10">
    <property type="entry name" value="Acid Proteases"/>
    <property type="match status" value="2"/>
</dbReference>
<dbReference type="PANTHER" id="PTHR47966">
    <property type="entry name" value="BETA-SITE APP-CLEAVING ENZYME, ISOFORM A-RELATED"/>
    <property type="match status" value="1"/>
</dbReference>
<evidence type="ECO:0000313" key="8">
    <source>
        <dbReference type="EMBL" id="GJE99002.1"/>
    </source>
</evidence>
<accession>A0A9P3GNX4</accession>
<dbReference type="InterPro" id="IPR001461">
    <property type="entry name" value="Aspartic_peptidase_A1"/>
</dbReference>
<dbReference type="PRINTS" id="PR00792">
    <property type="entry name" value="PEPSIN"/>
</dbReference>
<evidence type="ECO:0000313" key="9">
    <source>
        <dbReference type="Proteomes" id="UP000703269"/>
    </source>
</evidence>
<evidence type="ECO:0000256" key="2">
    <source>
        <dbReference type="ARBA" id="ARBA00022750"/>
    </source>
</evidence>
<dbReference type="GO" id="GO:0004190">
    <property type="term" value="F:aspartic-type endopeptidase activity"/>
    <property type="evidence" value="ECO:0007669"/>
    <property type="project" value="UniProtKB-KW"/>
</dbReference>
<dbReference type="InterPro" id="IPR021109">
    <property type="entry name" value="Peptidase_aspartic_dom_sf"/>
</dbReference>
<feature type="chain" id="PRO_5040357078" evidence="6">
    <location>
        <begin position="23"/>
        <end position="514"/>
    </location>
</feature>
<keyword evidence="2 3" id="KW-0064">Aspartyl protease</keyword>
<dbReference type="InterPro" id="IPR033121">
    <property type="entry name" value="PEPTIDASE_A1"/>
</dbReference>
<dbReference type="EMBL" id="BPQB01000098">
    <property type="protein sequence ID" value="GJE99002.1"/>
    <property type="molecule type" value="Genomic_DNA"/>
</dbReference>
<evidence type="ECO:0000256" key="4">
    <source>
        <dbReference type="SAM" id="MobiDB-lite"/>
    </source>
</evidence>
<feature type="domain" description="Peptidase A1" evidence="7">
    <location>
        <begin position="58"/>
        <end position="384"/>
    </location>
</feature>
<comment type="caution">
    <text evidence="8">The sequence shown here is derived from an EMBL/GenBank/DDBJ whole genome shotgun (WGS) entry which is preliminary data.</text>
</comment>
<name>A0A9P3GNX4_9APHY</name>
<evidence type="ECO:0000256" key="1">
    <source>
        <dbReference type="ARBA" id="ARBA00007447"/>
    </source>
</evidence>
<keyword evidence="5" id="KW-0812">Transmembrane</keyword>
<protein>
    <submittedName>
        <fullName evidence="8">Acid protease</fullName>
    </submittedName>
</protein>
<proteinExistence type="inferred from homology"/>